<feature type="region of interest" description="Disordered" evidence="1">
    <location>
        <begin position="348"/>
        <end position="462"/>
    </location>
</feature>
<comment type="caution">
    <text evidence="2">The sequence shown here is derived from an EMBL/GenBank/DDBJ whole genome shotgun (WGS) entry which is preliminary data.</text>
</comment>
<evidence type="ECO:0000313" key="3">
    <source>
        <dbReference type="Proteomes" id="UP000287224"/>
    </source>
</evidence>
<organism evidence="2 3">
    <name type="scientific">Dictyobacter aurantiacus</name>
    <dbReference type="NCBI Taxonomy" id="1936993"/>
    <lineage>
        <taxon>Bacteria</taxon>
        <taxon>Bacillati</taxon>
        <taxon>Chloroflexota</taxon>
        <taxon>Ktedonobacteria</taxon>
        <taxon>Ktedonobacterales</taxon>
        <taxon>Dictyobacteraceae</taxon>
        <taxon>Dictyobacter</taxon>
    </lineage>
</organism>
<dbReference type="EMBL" id="BIFQ01000001">
    <property type="protein sequence ID" value="GCE03966.1"/>
    <property type="molecule type" value="Genomic_DNA"/>
</dbReference>
<feature type="compositionally biased region" description="Pro residues" evidence="1">
    <location>
        <begin position="88"/>
        <end position="100"/>
    </location>
</feature>
<evidence type="ECO:0000313" key="2">
    <source>
        <dbReference type="EMBL" id="GCE03966.1"/>
    </source>
</evidence>
<feature type="compositionally biased region" description="Polar residues" evidence="1">
    <location>
        <begin position="143"/>
        <end position="152"/>
    </location>
</feature>
<dbReference type="AlphaFoldDB" id="A0A401ZAX9"/>
<feature type="compositionally biased region" description="Basic and acidic residues" evidence="1">
    <location>
        <begin position="441"/>
        <end position="462"/>
    </location>
</feature>
<dbReference type="Proteomes" id="UP000287224">
    <property type="component" value="Unassembled WGS sequence"/>
</dbReference>
<name>A0A401ZAX9_9CHLR</name>
<feature type="compositionally biased region" description="Basic and acidic residues" evidence="1">
    <location>
        <begin position="367"/>
        <end position="386"/>
    </location>
</feature>
<dbReference type="RefSeq" id="WP_126595169.1">
    <property type="nucleotide sequence ID" value="NZ_BIFQ01000001.1"/>
</dbReference>
<feature type="compositionally biased region" description="Low complexity" evidence="1">
    <location>
        <begin position="42"/>
        <end position="58"/>
    </location>
</feature>
<dbReference type="OrthoDB" id="155471at2"/>
<gene>
    <name evidence="2" type="ORF">KDAU_12950</name>
</gene>
<proteinExistence type="predicted"/>
<feature type="compositionally biased region" description="Low complexity" evidence="1">
    <location>
        <begin position="353"/>
        <end position="366"/>
    </location>
</feature>
<feature type="region of interest" description="Disordered" evidence="1">
    <location>
        <begin position="28"/>
        <end position="216"/>
    </location>
</feature>
<accession>A0A401ZAX9</accession>
<evidence type="ECO:0000256" key="1">
    <source>
        <dbReference type="SAM" id="MobiDB-lite"/>
    </source>
</evidence>
<keyword evidence="3" id="KW-1185">Reference proteome</keyword>
<reference evidence="3" key="1">
    <citation type="submission" date="2018-12" db="EMBL/GenBank/DDBJ databases">
        <title>Tengunoibacter tsumagoiensis gen. nov., sp. nov., Dictyobacter kobayashii sp. nov., D. alpinus sp. nov., and D. joshuensis sp. nov. and description of Dictyobacteraceae fam. nov. within the order Ktedonobacterales isolated from Tengu-no-mugimeshi.</title>
        <authorList>
            <person name="Wang C.M."/>
            <person name="Zheng Y."/>
            <person name="Sakai Y."/>
            <person name="Toyoda A."/>
            <person name="Minakuchi Y."/>
            <person name="Abe K."/>
            <person name="Yokota A."/>
            <person name="Yabe S."/>
        </authorList>
    </citation>
    <scope>NUCLEOTIDE SEQUENCE [LARGE SCALE GENOMIC DNA]</scope>
    <source>
        <strain evidence="3">S-27</strain>
    </source>
</reference>
<feature type="compositionally biased region" description="Low complexity" evidence="1">
    <location>
        <begin position="397"/>
        <end position="409"/>
    </location>
</feature>
<sequence length="462" mass="49434">MSKTKMRCINCGKWFQSANAREVTCPDCTQKARKEKQAAKHAPPTQNKAAGAAAAPRTVAPPPKPKPAQSGTNQWLDSLSDVKVAQPEQPPQRPKIPSPPVQRDRGNGPAGNRPAGPPSQGQRDGNAPRGNGPGRGPAAYHVSNGNTLTVSPGQRPPQPYRPTEGGPNRGGGRGKPWSKGAGPGGPRGGKKPKVPKPAPAPKPKREKTPPPEPFKPTLEQITQVEERYIALAQPSEFDGIRTQIAKEFNIPKKAVKKIIKDLRDRQHIPSWWEIQTYKGSQEELDRIKALYEPYLPVPPVGVHKKISDELDLKPGTVYQAIKAIRTEMNLPQYNDPKFHEEELAEHIKRAQAKKAAAEAAKAAAAAEGKEKEGETKKDSAESEAGKETAVAVADSITAETAKPEAAPATSELEAFKPESSTATSEAEAAKPEAAGTTSEPKASERETSTVASESDRGSGAHE</sequence>
<feature type="compositionally biased region" description="Low complexity" evidence="1">
    <location>
        <begin position="417"/>
        <end position="434"/>
    </location>
</feature>
<protein>
    <submittedName>
        <fullName evidence="2">Uncharacterized protein</fullName>
    </submittedName>
</protein>